<organism evidence="2 3">
    <name type="scientific">Streptomyces noursei</name>
    <name type="common">Streptomyces albulus</name>
    <dbReference type="NCBI Taxonomy" id="1971"/>
    <lineage>
        <taxon>Bacteria</taxon>
        <taxon>Bacillati</taxon>
        <taxon>Actinomycetota</taxon>
        <taxon>Actinomycetes</taxon>
        <taxon>Kitasatosporales</taxon>
        <taxon>Streptomycetaceae</taxon>
        <taxon>Streptomyces</taxon>
    </lineage>
</organism>
<evidence type="ECO:0000256" key="1">
    <source>
        <dbReference type="SAM" id="MobiDB-lite"/>
    </source>
</evidence>
<evidence type="ECO:0000313" key="3">
    <source>
        <dbReference type="Proteomes" id="UP000236047"/>
    </source>
</evidence>
<name>A0A2N8PFU3_STRNR</name>
<feature type="region of interest" description="Disordered" evidence="1">
    <location>
        <begin position="1"/>
        <end position="57"/>
    </location>
</feature>
<dbReference type="Proteomes" id="UP000236047">
    <property type="component" value="Unassembled WGS sequence"/>
</dbReference>
<evidence type="ECO:0000313" key="2">
    <source>
        <dbReference type="EMBL" id="PNE39861.1"/>
    </source>
</evidence>
<gene>
    <name evidence="2" type="ORF">AOB60_01610</name>
</gene>
<dbReference type="EMBL" id="LJSN01000002">
    <property type="protein sequence ID" value="PNE39861.1"/>
    <property type="molecule type" value="Genomic_DNA"/>
</dbReference>
<dbReference type="AlphaFoldDB" id="A0A2N8PFU3"/>
<keyword evidence="3" id="KW-1185">Reference proteome</keyword>
<protein>
    <submittedName>
        <fullName evidence="2">Uncharacterized protein</fullName>
    </submittedName>
</protein>
<proteinExistence type="predicted"/>
<comment type="caution">
    <text evidence="2">The sequence shown here is derived from an EMBL/GenBank/DDBJ whole genome shotgun (WGS) entry which is preliminary data.</text>
</comment>
<reference evidence="3" key="1">
    <citation type="submission" date="2015-09" db="EMBL/GenBank/DDBJ databases">
        <authorList>
            <person name="Graham D.E."/>
            <person name="Mahan K.M."/>
            <person name="Klingeman D.M."/>
            <person name="Fida T."/>
            <person name="Giannone R.J."/>
            <person name="Hettich R.L."/>
            <person name="Parry R.J."/>
            <person name="Spain J.C."/>
        </authorList>
    </citation>
    <scope>NUCLEOTIDE SEQUENCE [LARGE SCALE GENOMIC DNA]</scope>
    <source>
        <strain evidence="3">JCM 4701</strain>
    </source>
</reference>
<accession>A0A2N8PFU3</accession>
<sequence length="102" mass="10710">MIAPGSTEIPGNPSRIPWGGRQSGESGQAVGAGEHRHVSAGSGEEFRAEQRADSRQTQQDLGVLMLAEAALDLLVELVDLCVQRLHVGGHRAHQGGSDPFCG</sequence>
<feature type="compositionally biased region" description="Basic and acidic residues" evidence="1">
    <location>
        <begin position="44"/>
        <end position="54"/>
    </location>
</feature>